<keyword evidence="3" id="KW-1185">Reference proteome</keyword>
<evidence type="ECO:0000313" key="3">
    <source>
        <dbReference type="Proteomes" id="UP000644749"/>
    </source>
</evidence>
<organism evidence="2 3">
    <name type="scientific">Paracoccus aerius</name>
    <dbReference type="NCBI Taxonomy" id="1915382"/>
    <lineage>
        <taxon>Bacteria</taxon>
        <taxon>Pseudomonadati</taxon>
        <taxon>Pseudomonadota</taxon>
        <taxon>Alphaproteobacteria</taxon>
        <taxon>Rhodobacterales</taxon>
        <taxon>Paracoccaceae</taxon>
        <taxon>Paracoccus</taxon>
    </lineage>
</organism>
<evidence type="ECO:0000313" key="2">
    <source>
        <dbReference type="EMBL" id="MBL3674761.1"/>
    </source>
</evidence>
<protein>
    <recommendedName>
        <fullName evidence="4">UspA domain-containing protein</fullName>
    </recommendedName>
</protein>
<dbReference type="EMBL" id="JAESHT010000013">
    <property type="protein sequence ID" value="MBL3674761.1"/>
    <property type="molecule type" value="Genomic_DNA"/>
</dbReference>
<evidence type="ECO:0008006" key="4">
    <source>
        <dbReference type="Google" id="ProtNLM"/>
    </source>
</evidence>
<dbReference type="RefSeq" id="WP_191311378.1">
    <property type="nucleotide sequence ID" value="NZ_BNCL01000013.1"/>
</dbReference>
<evidence type="ECO:0000256" key="1">
    <source>
        <dbReference type="SAM" id="MobiDB-lite"/>
    </source>
</evidence>
<feature type="region of interest" description="Disordered" evidence="1">
    <location>
        <begin position="268"/>
        <end position="306"/>
    </location>
</feature>
<proteinExistence type="predicted"/>
<accession>A0ABS1S7Q3</accession>
<name>A0ABS1S7Q3_9RHOB</name>
<dbReference type="SUPFAM" id="SSF52402">
    <property type="entry name" value="Adenine nucleotide alpha hydrolases-like"/>
    <property type="match status" value="1"/>
</dbReference>
<comment type="caution">
    <text evidence="2">The sequence shown here is derived from an EMBL/GenBank/DDBJ whole genome shotgun (WGS) entry which is preliminary data.</text>
</comment>
<dbReference type="Gene3D" id="3.40.50.12370">
    <property type="match status" value="1"/>
</dbReference>
<feature type="compositionally biased region" description="Polar residues" evidence="1">
    <location>
        <begin position="290"/>
        <end position="306"/>
    </location>
</feature>
<reference evidence="2 3" key="1">
    <citation type="submission" date="2021-01" db="EMBL/GenBank/DDBJ databases">
        <title>011410 draft genome.</title>
        <authorList>
            <person name="Lang L."/>
        </authorList>
    </citation>
    <scope>NUCLEOTIDE SEQUENCE [LARGE SCALE GENOMIC DNA]</scope>
    <source>
        <strain evidence="2 3">KCTC 42845</strain>
    </source>
</reference>
<gene>
    <name evidence="2" type="ORF">JL111_14850</name>
</gene>
<sequence length="306" mass="33708">MKRIALVTTRDCDAAGLLQVMERLSRGGPLRLGLFSLEPGLTDSQMRLMEGLAAMGATTSAVASVTADCLHDLDAELVIVQCDPAIGGPRRREQDLRRDLSRHSARPVWIMNGHTGPPASVTALIDPDRDDSTDPALAAEILRVSFTLARALDVPLDILNVWYFLEEGLLRSRRIRMPEQEITERRRRAAWIAQSCFARLVARLPPDLAWRRLAHVQGPVLDAAVANMPEDTLVVAGSEGRDGWAARLRPNLAEDLCDRRRMGIVIVRRPDNASQRSSDHIAPDIGPSDGTDQSDTEGPNRQRNLA</sequence>
<dbReference type="Proteomes" id="UP000644749">
    <property type="component" value="Unassembled WGS sequence"/>
</dbReference>